<dbReference type="RefSeq" id="WP_310799281.1">
    <property type="nucleotide sequence ID" value="NZ_CP123872.1"/>
</dbReference>
<dbReference type="InterPro" id="IPR026281">
    <property type="entry name" value="HTH_RamB"/>
</dbReference>
<dbReference type="InterPro" id="IPR001387">
    <property type="entry name" value="Cro/C1-type_HTH"/>
</dbReference>
<dbReference type="GO" id="GO:0003677">
    <property type="term" value="F:DNA binding"/>
    <property type="evidence" value="ECO:0007669"/>
    <property type="project" value="UniProtKB-KW"/>
</dbReference>
<evidence type="ECO:0000259" key="5">
    <source>
        <dbReference type="PROSITE" id="PS50943"/>
    </source>
</evidence>
<protein>
    <submittedName>
        <fullName evidence="6">Short-chain fatty acyl-CoA regulator family protein</fullName>
    </submittedName>
</protein>
<reference evidence="6" key="1">
    <citation type="submission" date="2023-04" db="EMBL/GenBank/DDBJ databases">
        <title>Complete genome sequence of Temperatibacter marinus.</title>
        <authorList>
            <person name="Rong J.-C."/>
            <person name="Yi M.-L."/>
            <person name="Zhao Q."/>
        </authorList>
    </citation>
    <scope>NUCLEOTIDE SEQUENCE</scope>
    <source>
        <strain evidence="6">NBRC 110045</strain>
    </source>
</reference>
<dbReference type="PANTHER" id="PTHR46797:SF23">
    <property type="entry name" value="HTH-TYPE TRANSCRIPTIONAL REGULATOR SUTR"/>
    <property type="match status" value="1"/>
</dbReference>
<dbReference type="AlphaFoldDB" id="A0AA52HBA1"/>
<keyword evidence="7" id="KW-1185">Reference proteome</keyword>
<dbReference type="SUPFAM" id="SSF47413">
    <property type="entry name" value="lambda repressor-like DNA-binding domains"/>
    <property type="match status" value="1"/>
</dbReference>
<dbReference type="Proteomes" id="UP001268683">
    <property type="component" value="Chromosome"/>
</dbReference>
<dbReference type="Pfam" id="PF13560">
    <property type="entry name" value="HTH_31"/>
    <property type="match status" value="1"/>
</dbReference>
<dbReference type="InterPro" id="IPR010359">
    <property type="entry name" value="IrrE_HExxH"/>
</dbReference>
<evidence type="ECO:0000313" key="7">
    <source>
        <dbReference type="Proteomes" id="UP001268683"/>
    </source>
</evidence>
<evidence type="ECO:0000313" key="6">
    <source>
        <dbReference type="EMBL" id="WND03428.1"/>
    </source>
</evidence>
<keyword evidence="2" id="KW-0805">Transcription regulation</keyword>
<dbReference type="GO" id="GO:0005829">
    <property type="term" value="C:cytosol"/>
    <property type="evidence" value="ECO:0007669"/>
    <property type="project" value="TreeGrafter"/>
</dbReference>
<dbReference type="PIRSF" id="PIRSF019251">
    <property type="entry name" value="Rv0465c"/>
    <property type="match status" value="1"/>
</dbReference>
<dbReference type="Gene3D" id="1.10.260.40">
    <property type="entry name" value="lambda repressor-like DNA-binding domains"/>
    <property type="match status" value="1"/>
</dbReference>
<dbReference type="Pfam" id="PF06114">
    <property type="entry name" value="Peptidase_M78"/>
    <property type="match status" value="1"/>
</dbReference>
<dbReference type="GO" id="GO:0003700">
    <property type="term" value="F:DNA-binding transcription factor activity"/>
    <property type="evidence" value="ECO:0007669"/>
    <property type="project" value="TreeGrafter"/>
</dbReference>
<sequence length="477" mass="52969">MDAQSKIFAGPKIRRLRRELGLSQSRMASELGFSTSYLNLVERDQRPVSAQFLLRLAEVYDLDLATLAGSGDARAFAEVAEILSDPLFKGIDISKADIQDSVASAPQMAEAMARLYRAYQQARERTSELSLHMTEEGGEVPSTQLPNDQVRDFLQNNQNYFPELDEAAELLSEELGLNGKNNLEALGTHLELTTAVRPRFMPTDVLPDTLRHFDRHRRQLMLSEMLTPSAATFQIAYLIGLLNYGPTIDLCLDKANFQGDEAVRLAKISLANYFAGALLMPYSKFHGAAENLSYDIEHLAQRFGTSFEQAAHRLTTLQRPGKKGIAFFFLRVDAAGNVSKRFSAGSFPFSKFGGTCPLWNVHESFVTPGKIHSQMIEMPDETRFFSVARTVERGVTPYGEPRQRLAVALVCDLKNAAALAYAKGHNLEANDAAPVGPNCRLCERPSCAQRAHPPLSRKLVLDERSRGISAYNFEMDA</sequence>
<dbReference type="PROSITE" id="PS50943">
    <property type="entry name" value="HTH_CROC1"/>
    <property type="match status" value="1"/>
</dbReference>
<dbReference type="Pfam" id="PF09856">
    <property type="entry name" value="ScfRs"/>
    <property type="match status" value="1"/>
</dbReference>
<keyword evidence="4" id="KW-0804">Transcription</keyword>
<dbReference type="InterPro" id="IPR018653">
    <property type="entry name" value="ScfR_C"/>
</dbReference>
<feature type="domain" description="HTH cro/C1-type" evidence="5">
    <location>
        <begin position="13"/>
        <end position="67"/>
    </location>
</feature>
<dbReference type="SMART" id="SM00530">
    <property type="entry name" value="HTH_XRE"/>
    <property type="match status" value="1"/>
</dbReference>
<evidence type="ECO:0000256" key="3">
    <source>
        <dbReference type="ARBA" id="ARBA00023125"/>
    </source>
</evidence>
<dbReference type="InterPro" id="IPR010982">
    <property type="entry name" value="Lambda_DNA-bd_dom_sf"/>
</dbReference>
<comment type="similarity">
    <text evidence="1">Belongs to the short-chain fatty acyl-CoA assimilation regulator (ScfR) family.</text>
</comment>
<gene>
    <name evidence="6" type="ORF">QGN29_03465</name>
</gene>
<proteinExistence type="inferred from homology"/>
<evidence type="ECO:0000256" key="1">
    <source>
        <dbReference type="ARBA" id="ARBA00007227"/>
    </source>
</evidence>
<name>A0AA52HBA1_9PROT</name>
<keyword evidence="3" id="KW-0238">DNA-binding</keyword>
<evidence type="ECO:0000256" key="4">
    <source>
        <dbReference type="ARBA" id="ARBA00023163"/>
    </source>
</evidence>
<dbReference type="CDD" id="cd00093">
    <property type="entry name" value="HTH_XRE"/>
    <property type="match status" value="1"/>
</dbReference>
<evidence type="ECO:0000256" key="2">
    <source>
        <dbReference type="ARBA" id="ARBA00023015"/>
    </source>
</evidence>
<dbReference type="EMBL" id="CP123872">
    <property type="protein sequence ID" value="WND03428.1"/>
    <property type="molecule type" value="Genomic_DNA"/>
</dbReference>
<dbReference type="PANTHER" id="PTHR46797">
    <property type="entry name" value="HTH-TYPE TRANSCRIPTIONAL REGULATOR"/>
    <property type="match status" value="1"/>
</dbReference>
<organism evidence="6 7">
    <name type="scientific">Temperatibacter marinus</name>
    <dbReference type="NCBI Taxonomy" id="1456591"/>
    <lineage>
        <taxon>Bacteria</taxon>
        <taxon>Pseudomonadati</taxon>
        <taxon>Pseudomonadota</taxon>
        <taxon>Alphaproteobacteria</taxon>
        <taxon>Kordiimonadales</taxon>
        <taxon>Temperatibacteraceae</taxon>
        <taxon>Temperatibacter</taxon>
    </lineage>
</organism>
<dbReference type="InterPro" id="IPR050807">
    <property type="entry name" value="TransReg_Diox_bact_type"/>
</dbReference>
<dbReference type="KEGG" id="tmk:QGN29_03465"/>
<accession>A0AA52HBA1</accession>